<accession>A0A8B7Y8Z7</accession>
<dbReference type="GO" id="GO:0005737">
    <property type="term" value="C:cytoplasm"/>
    <property type="evidence" value="ECO:0007669"/>
    <property type="project" value="InterPro"/>
</dbReference>
<organism evidence="3 4">
    <name type="scientific">Acanthaster planci</name>
    <name type="common">Crown-of-thorns starfish</name>
    <dbReference type="NCBI Taxonomy" id="133434"/>
    <lineage>
        <taxon>Eukaryota</taxon>
        <taxon>Metazoa</taxon>
        <taxon>Echinodermata</taxon>
        <taxon>Eleutherozoa</taxon>
        <taxon>Asterozoa</taxon>
        <taxon>Asteroidea</taxon>
        <taxon>Valvatacea</taxon>
        <taxon>Valvatida</taxon>
        <taxon>Acanthasteridae</taxon>
        <taxon>Acanthaster</taxon>
    </lineage>
</organism>
<feature type="compositionally biased region" description="Polar residues" evidence="2">
    <location>
        <begin position="335"/>
        <end position="344"/>
    </location>
</feature>
<feature type="active site" evidence="1">
    <location>
        <position position="190"/>
    </location>
</feature>
<sequence length="384" mass="43661">MRECQFVHLKMTGKSLEVSLTKAKADNPTKSGADDDSNDEENGVLFYVNKNGFPVSKSTWERMWSHAAKVHPEGSVPMAEIREQKDLPKVNIPPAPTFQPTTAVPCRLEAVQDYMKELQYNHTGTQFYEIKKNRPISGLMDTAKEMIRESLPIKCLEAVILALYLTNGAPGLERFPVSFKTLFSGTVHRHVVLGVYYSGRYGALGMSRREDLMYKPLEFRNLWELIFDFEDAYKKYFHTVKKVKIGLPVSHDPHSFEQIQWRTMSLSPGKQSRLEMQREIEKFTKDLKSRFKWSSNYSSYQFVKENTRPSYESTSPRKSMGPSVAARTQRRDCHQQTSGSTEASLSPRAVMAYDSSDEEAEECSPASKTASKKGGTTGAYQIRV</sequence>
<dbReference type="AlphaFoldDB" id="A0A8B7Y8Z7"/>
<dbReference type="PANTHER" id="PTHR15750">
    <property type="entry name" value="VASOHIBIN-1-LIKE ISOFORM X2"/>
    <property type="match status" value="1"/>
</dbReference>
<dbReference type="RefSeq" id="XP_022089017.1">
    <property type="nucleotide sequence ID" value="XM_022233325.1"/>
</dbReference>
<keyword evidence="3" id="KW-1185">Reference proteome</keyword>
<evidence type="ECO:0000313" key="3">
    <source>
        <dbReference type="Proteomes" id="UP000694845"/>
    </source>
</evidence>
<feature type="active site" evidence="1">
    <location>
        <position position="207"/>
    </location>
</feature>
<dbReference type="InterPro" id="IPR028131">
    <property type="entry name" value="VASH1"/>
</dbReference>
<name>A0A8B7Y8Z7_ACAPL</name>
<feature type="active site" evidence="1">
    <location>
        <position position="155"/>
    </location>
</feature>
<dbReference type="OMA" id="MWRHVAK"/>
<proteinExistence type="predicted"/>
<gene>
    <name evidence="4" type="primary">LOC110978374</name>
</gene>
<feature type="region of interest" description="Disordered" evidence="2">
    <location>
        <begin position="20"/>
        <end position="41"/>
    </location>
</feature>
<dbReference type="GeneID" id="110978374"/>
<protein>
    <submittedName>
        <fullName evidence="4">Vasohibin-2-like</fullName>
    </submittedName>
</protein>
<feature type="compositionally biased region" description="Polar residues" evidence="2">
    <location>
        <begin position="308"/>
        <end position="317"/>
    </location>
</feature>
<dbReference type="PANTHER" id="PTHR15750:SF2">
    <property type="entry name" value="VASOHIBIN"/>
    <property type="match status" value="1"/>
</dbReference>
<reference evidence="4" key="1">
    <citation type="submission" date="2025-08" db="UniProtKB">
        <authorList>
            <consortium name="RefSeq"/>
        </authorList>
    </citation>
    <scope>IDENTIFICATION</scope>
</reference>
<evidence type="ECO:0000256" key="2">
    <source>
        <dbReference type="SAM" id="MobiDB-lite"/>
    </source>
</evidence>
<dbReference type="Pfam" id="PF14822">
    <property type="entry name" value="Vasohibin"/>
    <property type="match status" value="1"/>
</dbReference>
<evidence type="ECO:0000313" key="4">
    <source>
        <dbReference type="RefSeq" id="XP_022089017.1"/>
    </source>
</evidence>
<feature type="region of interest" description="Disordered" evidence="2">
    <location>
        <begin position="308"/>
        <end position="384"/>
    </location>
</feature>
<dbReference type="Proteomes" id="UP000694845">
    <property type="component" value="Unplaced"/>
</dbReference>
<dbReference type="OrthoDB" id="9974232at2759"/>
<evidence type="ECO:0000256" key="1">
    <source>
        <dbReference type="PIRSR" id="PIRSR628131-1"/>
    </source>
</evidence>
<dbReference type="KEGG" id="aplc:110978374"/>